<keyword evidence="3" id="KW-0436">Ligase</keyword>
<dbReference type="PROSITE" id="PS51987">
    <property type="entry name" value="GS_CATALYTIC"/>
    <property type="match status" value="1"/>
</dbReference>
<dbReference type="SMART" id="SM01230">
    <property type="entry name" value="Gln-synt_C"/>
    <property type="match status" value="1"/>
</dbReference>
<keyword evidence="5" id="KW-0067">ATP-binding</keyword>
<feature type="domain" description="GS catalytic" evidence="8">
    <location>
        <begin position="120"/>
        <end position="457"/>
    </location>
</feature>
<dbReference type="EMBL" id="JAAIKE010000011">
    <property type="protein sequence ID" value="NEX48447.1"/>
    <property type="molecule type" value="Genomic_DNA"/>
</dbReference>
<evidence type="ECO:0000256" key="6">
    <source>
        <dbReference type="PROSITE-ProRule" id="PRU01331"/>
    </source>
</evidence>
<dbReference type="PANTHER" id="PTHR43785:SF12">
    <property type="entry name" value="TYPE-1 GLUTAMINE SYNTHETASE 2"/>
    <property type="match status" value="1"/>
</dbReference>
<dbReference type="RefSeq" id="WP_164615117.1">
    <property type="nucleotide sequence ID" value="NZ_JAAIKE010000011.1"/>
</dbReference>
<evidence type="ECO:0000313" key="10">
    <source>
        <dbReference type="Proteomes" id="UP000481421"/>
    </source>
</evidence>
<dbReference type="GO" id="GO:0006576">
    <property type="term" value="P:biogenic amine metabolic process"/>
    <property type="evidence" value="ECO:0007669"/>
    <property type="project" value="UniProtKB-ARBA"/>
</dbReference>
<dbReference type="SUPFAM" id="SSF55931">
    <property type="entry name" value="Glutamine synthetase/guanido kinase"/>
    <property type="match status" value="1"/>
</dbReference>
<dbReference type="PANTHER" id="PTHR43785">
    <property type="entry name" value="GAMMA-GLUTAMYLPUTRESCINE SYNTHETASE"/>
    <property type="match status" value="1"/>
</dbReference>
<dbReference type="FunFam" id="3.30.590.10:FF:000005">
    <property type="entry name" value="Probable glutamine synthetase"/>
    <property type="match status" value="1"/>
</dbReference>
<protein>
    <submittedName>
        <fullName evidence="9">Glutamine synthetase</fullName>
    </submittedName>
</protein>
<dbReference type="InterPro" id="IPR036651">
    <property type="entry name" value="Gln_synt_N_sf"/>
</dbReference>
<evidence type="ECO:0000313" key="9">
    <source>
        <dbReference type="EMBL" id="NEX48447.1"/>
    </source>
</evidence>
<evidence type="ECO:0000256" key="2">
    <source>
        <dbReference type="ARBA" id="ARBA00009897"/>
    </source>
</evidence>
<name>A0A6B3RQX3_9RHOB</name>
<comment type="similarity">
    <text evidence="2 6 7">Belongs to the glutamine synthetase family.</text>
</comment>
<dbReference type="Proteomes" id="UP000481421">
    <property type="component" value="Unassembled WGS sequence"/>
</dbReference>
<dbReference type="GO" id="GO:0006542">
    <property type="term" value="P:glutamine biosynthetic process"/>
    <property type="evidence" value="ECO:0007669"/>
    <property type="project" value="InterPro"/>
</dbReference>
<proteinExistence type="inferred from homology"/>
<evidence type="ECO:0000256" key="1">
    <source>
        <dbReference type="ARBA" id="ARBA00001946"/>
    </source>
</evidence>
<organism evidence="9 10">
    <name type="scientific">Pseudotabrizicola algicola</name>
    <dbReference type="NCBI Taxonomy" id="2709381"/>
    <lineage>
        <taxon>Bacteria</taxon>
        <taxon>Pseudomonadati</taxon>
        <taxon>Pseudomonadota</taxon>
        <taxon>Alphaproteobacteria</taxon>
        <taxon>Rhodobacterales</taxon>
        <taxon>Paracoccaceae</taxon>
        <taxon>Pseudotabrizicola</taxon>
    </lineage>
</organism>
<dbReference type="GO" id="GO:0004356">
    <property type="term" value="F:glutamine synthetase activity"/>
    <property type="evidence" value="ECO:0007669"/>
    <property type="project" value="InterPro"/>
</dbReference>
<keyword evidence="4" id="KW-0547">Nucleotide-binding</keyword>
<dbReference type="GO" id="GO:0042402">
    <property type="term" value="P:biogenic amine catabolic process"/>
    <property type="evidence" value="ECO:0007669"/>
    <property type="project" value="UniProtKB-ARBA"/>
</dbReference>
<dbReference type="GO" id="GO:0005524">
    <property type="term" value="F:ATP binding"/>
    <property type="evidence" value="ECO:0007669"/>
    <property type="project" value="UniProtKB-KW"/>
</dbReference>
<gene>
    <name evidence="9" type="ORF">G3572_19755</name>
</gene>
<dbReference type="InterPro" id="IPR008146">
    <property type="entry name" value="Gln_synth_cat_dom"/>
</dbReference>
<sequence length="457" mass="50239">MPGEKLNVSTIEEARALVRERNPAHVKVGVFDVDGVLRGKYIARDKFLSALDDGFGFCNALLGWDVSDTLYDNSVFTGWHSGYPDVTLRILPKSAMVLPFENETLFFASEFAGTAEAICPRGVLRRVLARAESMGFSVRAAMEFEFFMFQETPDTLKAKDFRDLQTLSPGSFSYSLLRSMVQEGLYQEILDTFGSIGISLEGLHAETGPGVVETAIAVDEAMAMADKASIFKAFMKVLAQKRGLMATFMAKWNETLSGQSGHTHMSLWSTAGLPLFHDPAAPDGMSETMRLFLGGQLAYLREFAAMVAPNINSYSRLTPGYWAPTAATWGIDNRTVGIRVIPGSPKSQRLEYRVPGSDVNPYLSMAAAIGSGLLGIERGIDPGARSVGNAYAQDIPESRRLPGNLETSAVLLQQSEAAIDLFGPAFVRHFSDSRLFEARQYARAVTDWELKRYFEIL</sequence>
<dbReference type="Pfam" id="PF00120">
    <property type="entry name" value="Gln-synt_C"/>
    <property type="match status" value="1"/>
</dbReference>
<dbReference type="SUPFAM" id="SSF54368">
    <property type="entry name" value="Glutamine synthetase, N-terminal domain"/>
    <property type="match status" value="1"/>
</dbReference>
<dbReference type="InterPro" id="IPR014746">
    <property type="entry name" value="Gln_synth/guanido_kin_cat_dom"/>
</dbReference>
<comment type="cofactor">
    <cofactor evidence="1">
        <name>Mg(2+)</name>
        <dbReference type="ChEBI" id="CHEBI:18420"/>
    </cofactor>
</comment>
<accession>A0A6B3RQX3</accession>
<evidence type="ECO:0000256" key="7">
    <source>
        <dbReference type="RuleBase" id="RU000384"/>
    </source>
</evidence>
<evidence type="ECO:0000259" key="8">
    <source>
        <dbReference type="PROSITE" id="PS51987"/>
    </source>
</evidence>
<keyword evidence="10" id="KW-1185">Reference proteome</keyword>
<evidence type="ECO:0000256" key="5">
    <source>
        <dbReference type="ARBA" id="ARBA00022840"/>
    </source>
</evidence>
<dbReference type="Gene3D" id="3.10.20.70">
    <property type="entry name" value="Glutamine synthetase, N-terminal domain"/>
    <property type="match status" value="1"/>
</dbReference>
<reference evidence="9 10" key="1">
    <citation type="submission" date="2020-02" db="EMBL/GenBank/DDBJ databases">
        <title>Rhodobacter algicola sp. nov., isolated from microalga culture.</title>
        <authorList>
            <person name="Park C.-Y."/>
        </authorList>
    </citation>
    <scope>NUCLEOTIDE SEQUENCE [LARGE SCALE GENOMIC DNA]</scope>
    <source>
        <strain evidence="9 10">ETT8</strain>
    </source>
</reference>
<dbReference type="AlphaFoldDB" id="A0A6B3RQX3"/>
<evidence type="ECO:0000256" key="3">
    <source>
        <dbReference type="ARBA" id="ARBA00022598"/>
    </source>
</evidence>
<dbReference type="Gene3D" id="3.30.590.10">
    <property type="entry name" value="Glutamine synthetase/guanido kinase, catalytic domain"/>
    <property type="match status" value="1"/>
</dbReference>
<evidence type="ECO:0000256" key="4">
    <source>
        <dbReference type="ARBA" id="ARBA00022741"/>
    </source>
</evidence>
<comment type="caution">
    <text evidence="9">The sequence shown here is derived from an EMBL/GenBank/DDBJ whole genome shotgun (WGS) entry which is preliminary data.</text>
</comment>